<accession>A0ACB9S467</accession>
<organism evidence="1 2">
    <name type="scientific">Melastoma candidum</name>
    <dbReference type="NCBI Taxonomy" id="119954"/>
    <lineage>
        <taxon>Eukaryota</taxon>
        <taxon>Viridiplantae</taxon>
        <taxon>Streptophyta</taxon>
        <taxon>Embryophyta</taxon>
        <taxon>Tracheophyta</taxon>
        <taxon>Spermatophyta</taxon>
        <taxon>Magnoliopsida</taxon>
        <taxon>eudicotyledons</taxon>
        <taxon>Gunneridae</taxon>
        <taxon>Pentapetalae</taxon>
        <taxon>rosids</taxon>
        <taxon>malvids</taxon>
        <taxon>Myrtales</taxon>
        <taxon>Melastomataceae</taxon>
        <taxon>Melastomatoideae</taxon>
        <taxon>Melastomateae</taxon>
        <taxon>Melastoma</taxon>
    </lineage>
</organism>
<comment type="caution">
    <text evidence="1">The sequence shown here is derived from an EMBL/GenBank/DDBJ whole genome shotgun (WGS) entry which is preliminary data.</text>
</comment>
<sequence>MDTNGQLPLLNWENYCQGKSIEELRHSLFCAALELENTRQTVQDELKRRDEQLANLEELLDRTARERNEAENKCRKLLLEKFLIQQQAAAAAAAPASGISSIEDEPRRGIDSNNTFSPSDCEESIVSSPGIDTLHPRLPPAPTTGNESAMELVSPNPLPEKGKLLQAVLTAGPLLQTLLLAGPLPQWRHPPPPFPTSDIPPVRIPSSPQALTPPSPAFFPQDAMIINTGSASSNTIENFTTPMKKRPLRDPGTSYPTTEGKHRRTALH</sequence>
<dbReference type="EMBL" id="CM042881">
    <property type="protein sequence ID" value="KAI4386083.1"/>
    <property type="molecule type" value="Genomic_DNA"/>
</dbReference>
<reference evidence="2" key="1">
    <citation type="journal article" date="2023" name="Front. Plant Sci.">
        <title>Chromosomal-level genome assembly of Melastoma candidum provides insights into trichome evolution.</title>
        <authorList>
            <person name="Zhong Y."/>
            <person name="Wu W."/>
            <person name="Sun C."/>
            <person name="Zou P."/>
            <person name="Liu Y."/>
            <person name="Dai S."/>
            <person name="Zhou R."/>
        </authorList>
    </citation>
    <scope>NUCLEOTIDE SEQUENCE [LARGE SCALE GENOMIC DNA]</scope>
</reference>
<evidence type="ECO:0000313" key="1">
    <source>
        <dbReference type="EMBL" id="KAI4386083.1"/>
    </source>
</evidence>
<name>A0ACB9S467_9MYRT</name>
<dbReference type="Proteomes" id="UP001057402">
    <property type="component" value="Chromosome 2"/>
</dbReference>
<protein>
    <submittedName>
        <fullName evidence="1">Uncharacterized protein</fullName>
    </submittedName>
</protein>
<gene>
    <name evidence="1" type="ORF">MLD38_004049</name>
</gene>
<evidence type="ECO:0000313" key="2">
    <source>
        <dbReference type="Proteomes" id="UP001057402"/>
    </source>
</evidence>
<keyword evidence="2" id="KW-1185">Reference proteome</keyword>
<proteinExistence type="predicted"/>